<dbReference type="PROSITE" id="PS50096">
    <property type="entry name" value="IQ"/>
    <property type="match status" value="2"/>
</dbReference>
<feature type="compositionally biased region" description="Basic and acidic residues" evidence="2">
    <location>
        <begin position="401"/>
        <end position="411"/>
    </location>
</feature>
<name>A0AA88Y1E3_PINIB</name>
<dbReference type="GO" id="GO:0032982">
    <property type="term" value="C:myosin filament"/>
    <property type="evidence" value="ECO:0007669"/>
    <property type="project" value="TreeGrafter"/>
</dbReference>
<feature type="compositionally biased region" description="Basic residues" evidence="2">
    <location>
        <begin position="887"/>
        <end position="896"/>
    </location>
</feature>
<dbReference type="GO" id="GO:0005737">
    <property type="term" value="C:cytoplasm"/>
    <property type="evidence" value="ECO:0007669"/>
    <property type="project" value="TreeGrafter"/>
</dbReference>
<dbReference type="InterPro" id="IPR036691">
    <property type="entry name" value="Endo/exonu/phosph_ase_sf"/>
</dbReference>
<dbReference type="Proteomes" id="UP001186944">
    <property type="component" value="Unassembled WGS sequence"/>
</dbReference>
<dbReference type="Gene3D" id="1.20.5.190">
    <property type="match status" value="1"/>
</dbReference>
<dbReference type="GO" id="GO:0000146">
    <property type="term" value="F:microfilament motor activity"/>
    <property type="evidence" value="ECO:0007669"/>
    <property type="project" value="TreeGrafter"/>
</dbReference>
<evidence type="ECO:0000313" key="4">
    <source>
        <dbReference type="Proteomes" id="UP001186944"/>
    </source>
</evidence>
<feature type="coiled-coil region" evidence="1">
    <location>
        <begin position="492"/>
        <end position="526"/>
    </location>
</feature>
<keyword evidence="1" id="KW-0175">Coiled coil</keyword>
<feature type="compositionally biased region" description="Acidic residues" evidence="2">
    <location>
        <begin position="1138"/>
        <end position="1148"/>
    </location>
</feature>
<dbReference type="AlphaFoldDB" id="A0AA88Y1E3"/>
<feature type="region of interest" description="Disordered" evidence="2">
    <location>
        <begin position="776"/>
        <end position="896"/>
    </location>
</feature>
<feature type="compositionally biased region" description="Basic and acidic residues" evidence="2">
    <location>
        <begin position="832"/>
        <end position="849"/>
    </location>
</feature>
<feature type="coiled-coil region" evidence="1">
    <location>
        <begin position="554"/>
        <end position="694"/>
    </location>
</feature>
<feature type="region of interest" description="Disordered" evidence="2">
    <location>
        <begin position="463"/>
        <end position="484"/>
    </location>
</feature>
<keyword evidence="4" id="KW-1185">Reference proteome</keyword>
<feature type="region of interest" description="Disordered" evidence="2">
    <location>
        <begin position="307"/>
        <end position="334"/>
    </location>
</feature>
<dbReference type="Gene3D" id="3.60.10.10">
    <property type="entry name" value="Endonuclease/exonuclease/phosphatase"/>
    <property type="match status" value="1"/>
</dbReference>
<dbReference type="GO" id="GO:0016460">
    <property type="term" value="C:myosin II complex"/>
    <property type="evidence" value="ECO:0007669"/>
    <property type="project" value="TreeGrafter"/>
</dbReference>
<reference evidence="3" key="1">
    <citation type="submission" date="2019-08" db="EMBL/GenBank/DDBJ databases">
        <title>The improved chromosome-level genome for the pearl oyster Pinctada fucata martensii using PacBio sequencing and Hi-C.</title>
        <authorList>
            <person name="Zheng Z."/>
        </authorList>
    </citation>
    <scope>NUCLEOTIDE SEQUENCE</scope>
    <source>
        <strain evidence="3">ZZ-2019</strain>
        <tissue evidence="3">Adductor muscle</tissue>
    </source>
</reference>
<dbReference type="EMBL" id="VSWD01000010">
    <property type="protein sequence ID" value="KAK3090919.1"/>
    <property type="molecule type" value="Genomic_DNA"/>
</dbReference>
<dbReference type="PANTHER" id="PTHR45615:SF40">
    <property type="entry name" value="MYOSIN HEAVY CHAIN, NON-MUSCLE"/>
    <property type="match status" value="1"/>
</dbReference>
<evidence type="ECO:0000256" key="1">
    <source>
        <dbReference type="SAM" id="Coils"/>
    </source>
</evidence>
<comment type="caution">
    <text evidence="3">The sequence shown here is derived from an EMBL/GenBank/DDBJ whole genome shotgun (WGS) entry which is preliminary data.</text>
</comment>
<feature type="compositionally biased region" description="Basic and acidic residues" evidence="2">
    <location>
        <begin position="353"/>
        <end position="366"/>
    </location>
</feature>
<gene>
    <name evidence="3" type="ORF">FSP39_015721</name>
</gene>
<protein>
    <submittedName>
        <fullName evidence="3">Uncharacterized protein</fullName>
    </submittedName>
</protein>
<feature type="compositionally biased region" description="Basic residues" evidence="2">
    <location>
        <begin position="850"/>
        <end position="863"/>
    </location>
</feature>
<dbReference type="PANTHER" id="PTHR45615">
    <property type="entry name" value="MYOSIN HEAVY CHAIN, NON-MUSCLE"/>
    <property type="match status" value="1"/>
</dbReference>
<feature type="coiled-coil region" evidence="1">
    <location>
        <begin position="928"/>
        <end position="969"/>
    </location>
</feature>
<dbReference type="SUPFAM" id="SSF56219">
    <property type="entry name" value="DNase I-like"/>
    <property type="match status" value="1"/>
</dbReference>
<sequence length="1148" mass="134059">MIETHSEGYNIIGGDWNDTLQKTDRKTKRSKIVINSNLRKLKNENKLVDPWLVMNKNNQQYTWRRKHNPNEASRIDFFLIHSDLQPKIKKADIRPVPIQYTDHQAVSLFIDIQIVKRGPGYWKLNNNLLKDTEYQNIIENLIEKYTDKMNVLDSNIQLLWEKLKIEIKENSIRYGILKAKNRKNKIQKLEEKLKENLKTLNPNDELIKQTEKELEKEYEFKTKGAQIRSRIKWLEEGEKNTRYFLSLEKQRQIKKSITKLKDKNGIETTDQDKILEIEKEFYQELYISKNPNKEEIDKFINETKVDTKLSDSQSNLLEGPIQEDECQKANYYPDDYDSAEDFEDAVTLLSPNKKSDNKSKKKETPRNRSHSAPPTRGGRTGHDLWMNAVKNRQTLGLSGNRRPESPRHKTPTEYWVDTLRRTGIGISTESTSMNSLSAMRKNNDMNMAYLSTSSYLRQMAGTEKPRKYENPATKPPTGTPAYKSPEEYYDQVLELKKQIKSMTQEISSLRAKVRRTEEDNIKKEKEIGGLLDPTKNEEMRRALGDKNPDSGAVIQSLKQKILKLENQIRDKESAFAKLQSDMKTTKVEEMKVQLEMCYQEIVRLQNSRETGLDKSVRSGKESGAKVKALNQTIIRLNKQNEELQTEIRSLKEDLNREIDSKDRGLSREYEDMNRKQLLGAIKELERKLEKVSRAGGDNLSITSLDKAEKRQIVKGKLDLTGSVQDRLDQLDRRETELLEEVEKQRKLVKQLKEEKLTNREKMKEYEKLINEQQSEIDYLNERGGTGRRTSRAQTSPRTQTPKATTPRTPSGRRSSRPPSARRTSVDSTASEQRQRRLQEEEEVERFRKEHAAKRLQRGWKSHRKEQQEARERQELAERHREVTAARKIQRSWKSHQKHKEEEYEKAMIEKADQFRQNKAATKIQKAWKAKSERENELKSQKEKEIEEQEQKAKEEEAAMNAKVEDFRQNRAARKIQKEWTGYRYRKHEGELDDATELIQASLKGHQARSKNMKRYMSDFDDYDDDDDDDSYNEAVDLIQSSVKGHYNRRKKVKSFRDSDDDDVHIQGTGNVFSASTLSGRPRPGSVCVSKVYTINIIKITMSNMTQIALMEDIADLQKGTSYFDRPSSRGGSRRLNDSYDDDDDIEGF</sequence>
<feature type="region of interest" description="Disordered" evidence="2">
    <location>
        <begin position="392"/>
        <end position="411"/>
    </location>
</feature>
<organism evidence="3 4">
    <name type="scientific">Pinctada imbricata</name>
    <name type="common">Atlantic pearl-oyster</name>
    <name type="synonym">Pinctada martensii</name>
    <dbReference type="NCBI Taxonomy" id="66713"/>
    <lineage>
        <taxon>Eukaryota</taxon>
        <taxon>Metazoa</taxon>
        <taxon>Spiralia</taxon>
        <taxon>Lophotrochozoa</taxon>
        <taxon>Mollusca</taxon>
        <taxon>Bivalvia</taxon>
        <taxon>Autobranchia</taxon>
        <taxon>Pteriomorphia</taxon>
        <taxon>Pterioida</taxon>
        <taxon>Pterioidea</taxon>
        <taxon>Pteriidae</taxon>
        <taxon>Pinctada</taxon>
    </lineage>
</organism>
<feature type="compositionally biased region" description="Low complexity" evidence="2">
    <location>
        <begin position="804"/>
        <end position="822"/>
    </location>
</feature>
<feature type="region of interest" description="Disordered" evidence="2">
    <location>
        <begin position="348"/>
        <end position="386"/>
    </location>
</feature>
<feature type="region of interest" description="Disordered" evidence="2">
    <location>
        <begin position="1120"/>
        <end position="1148"/>
    </location>
</feature>
<accession>A0AA88Y1E3</accession>
<evidence type="ECO:0000313" key="3">
    <source>
        <dbReference type="EMBL" id="KAK3090919.1"/>
    </source>
</evidence>
<proteinExistence type="predicted"/>
<dbReference type="GO" id="GO:0051015">
    <property type="term" value="F:actin filament binding"/>
    <property type="evidence" value="ECO:0007669"/>
    <property type="project" value="TreeGrafter"/>
</dbReference>
<evidence type="ECO:0000256" key="2">
    <source>
        <dbReference type="SAM" id="MobiDB-lite"/>
    </source>
</evidence>
<feature type="compositionally biased region" description="Basic and acidic residues" evidence="2">
    <location>
        <begin position="864"/>
        <end position="884"/>
    </location>
</feature>
<feature type="compositionally biased region" description="Polar residues" evidence="2">
    <location>
        <begin position="791"/>
        <end position="803"/>
    </location>
</feature>